<gene>
    <name evidence="1" type="ORF">BSAL_31000</name>
</gene>
<evidence type="ECO:0000313" key="2">
    <source>
        <dbReference type="Proteomes" id="UP000051952"/>
    </source>
</evidence>
<dbReference type="Proteomes" id="UP000051952">
    <property type="component" value="Unassembled WGS sequence"/>
</dbReference>
<dbReference type="EMBL" id="CYKH01001902">
    <property type="protein sequence ID" value="CUG91260.1"/>
    <property type="molecule type" value="Genomic_DNA"/>
</dbReference>
<organism evidence="1 2">
    <name type="scientific">Bodo saltans</name>
    <name type="common">Flagellated protozoan</name>
    <dbReference type="NCBI Taxonomy" id="75058"/>
    <lineage>
        <taxon>Eukaryota</taxon>
        <taxon>Discoba</taxon>
        <taxon>Euglenozoa</taxon>
        <taxon>Kinetoplastea</taxon>
        <taxon>Metakinetoplastina</taxon>
        <taxon>Eubodonida</taxon>
        <taxon>Bodonidae</taxon>
        <taxon>Bodo</taxon>
    </lineage>
</organism>
<reference evidence="2" key="1">
    <citation type="submission" date="2015-09" db="EMBL/GenBank/DDBJ databases">
        <authorList>
            <consortium name="Pathogen Informatics"/>
        </authorList>
    </citation>
    <scope>NUCLEOTIDE SEQUENCE [LARGE SCALE GENOMIC DNA]</scope>
    <source>
        <strain evidence="2">Lake Konstanz</strain>
    </source>
</reference>
<dbReference type="AlphaFoldDB" id="A0A0S4JII2"/>
<sequence length="484" mass="55558">MDVVSYFAFQVERLSRKELAERRQVTSDESIGRSAIGSASLLTWELIPSTQTSHSTIRRFDPIALPSLPPLAAHERSEIVSRMNTNSSSSSHNVVELEKNARADILDWEHQARGAIERSLSLSVAPRVAAQLTAEEALWRNKLEKSAHHDYKQFHVLQTQTLVFLLQHPQYSGSCYAARREVRRQETAARWELAIQFCALFHSWEEEWGRLTLRLSQQLQRQALREREQLCRREVVEFGAIVALGRPIIDELLEMQSERQKVWEHDVERLTNLHALRREVIAKIHDRMTNKEDYILEEKMHLVERILSTQEDLLEEVVVHDSDANSFERLHGHYLQDRPWITDPSTPFGELLAYQKTITTLRQKNHNGNSAETSIELPSASLPSSSSSLAAMRWTADVPWESPNRHRSLQHLSQQSVTAQETWKQYAQDHYQTIQFDELSSGASLRTNGPLLLRESLTTRATTDTADVQSPLEALYNRIVSGSH</sequence>
<accession>A0A0S4JII2</accession>
<protein>
    <submittedName>
        <fullName evidence="1">Uncharacterized protein</fullName>
    </submittedName>
</protein>
<proteinExistence type="predicted"/>
<keyword evidence="2" id="KW-1185">Reference proteome</keyword>
<evidence type="ECO:0000313" key="1">
    <source>
        <dbReference type="EMBL" id="CUG91260.1"/>
    </source>
</evidence>
<dbReference type="VEuPathDB" id="TriTrypDB:BSAL_31000"/>
<name>A0A0S4JII2_BODSA</name>